<protein>
    <recommendedName>
        <fullName evidence="3">Addiction module toxin RelE</fullName>
    </recommendedName>
</protein>
<name>A0A1F5E4Y0_9BACT</name>
<dbReference type="EMBL" id="MEZY01000050">
    <property type="protein sequence ID" value="OGD62361.1"/>
    <property type="molecule type" value="Genomic_DNA"/>
</dbReference>
<evidence type="ECO:0000313" key="1">
    <source>
        <dbReference type="EMBL" id="OGD62361.1"/>
    </source>
</evidence>
<evidence type="ECO:0000313" key="2">
    <source>
        <dbReference type="Proteomes" id="UP000178583"/>
    </source>
</evidence>
<proteinExistence type="predicted"/>
<reference evidence="1 2" key="1">
    <citation type="journal article" date="2016" name="Nat. Commun.">
        <title>Thousands of microbial genomes shed light on interconnected biogeochemical processes in an aquifer system.</title>
        <authorList>
            <person name="Anantharaman K."/>
            <person name="Brown C.T."/>
            <person name="Hug L.A."/>
            <person name="Sharon I."/>
            <person name="Castelle C.J."/>
            <person name="Probst A.J."/>
            <person name="Thomas B.C."/>
            <person name="Singh A."/>
            <person name="Wilkins M.J."/>
            <person name="Karaoz U."/>
            <person name="Brodie E.L."/>
            <person name="Williams K.H."/>
            <person name="Hubbard S.S."/>
            <person name="Banfield J.F."/>
        </authorList>
    </citation>
    <scope>NUCLEOTIDE SEQUENCE [LARGE SCALE GENOMIC DNA]</scope>
</reference>
<evidence type="ECO:0008006" key="3">
    <source>
        <dbReference type="Google" id="ProtNLM"/>
    </source>
</evidence>
<dbReference type="STRING" id="1797472.A2215_02870"/>
<comment type="caution">
    <text evidence="1">The sequence shown here is derived from an EMBL/GenBank/DDBJ whole genome shotgun (WGS) entry which is preliminary data.</text>
</comment>
<gene>
    <name evidence="1" type="ORF">A2215_02870</name>
</gene>
<accession>A0A1F5E4Y0</accession>
<dbReference type="AlphaFoldDB" id="A0A1F5E4Y0"/>
<organism evidence="1 2">
    <name type="scientific">Candidatus Berkelbacteria bacterium RIFOXYA2_FULL_43_10</name>
    <dbReference type="NCBI Taxonomy" id="1797472"/>
    <lineage>
        <taxon>Bacteria</taxon>
        <taxon>Candidatus Berkelbacteria</taxon>
    </lineage>
</organism>
<sequence>MQFIEIPEFSKDFKKLNKKYKSLRGDLELRKKVLEMFPVGRGNDVDQIPGLKIKRKIYKTRLMCRTLRRDSLRLIYCYEEDKQKITFIELYFKGDKTTEDRDRILKHFA</sequence>
<dbReference type="Proteomes" id="UP000178583">
    <property type="component" value="Unassembled WGS sequence"/>
</dbReference>